<evidence type="ECO:0000313" key="2">
    <source>
        <dbReference type="EMBL" id="MPC76828.1"/>
    </source>
</evidence>
<comment type="caution">
    <text evidence="2">The sequence shown here is derived from an EMBL/GenBank/DDBJ whole genome shotgun (WGS) entry which is preliminary data.</text>
</comment>
<dbReference type="Proteomes" id="UP000324222">
    <property type="component" value="Unassembled WGS sequence"/>
</dbReference>
<keyword evidence="3" id="KW-1185">Reference proteome</keyword>
<feature type="region of interest" description="Disordered" evidence="1">
    <location>
        <begin position="1"/>
        <end position="23"/>
    </location>
</feature>
<reference evidence="2 3" key="1">
    <citation type="submission" date="2019-05" db="EMBL/GenBank/DDBJ databases">
        <title>Another draft genome of Portunus trituberculatus and its Hox gene families provides insights of decapod evolution.</title>
        <authorList>
            <person name="Jeong J.-H."/>
            <person name="Song I."/>
            <person name="Kim S."/>
            <person name="Choi T."/>
            <person name="Kim D."/>
            <person name="Ryu S."/>
            <person name="Kim W."/>
        </authorList>
    </citation>
    <scope>NUCLEOTIDE SEQUENCE [LARGE SCALE GENOMIC DNA]</scope>
    <source>
        <tissue evidence="2">Muscle</tissue>
    </source>
</reference>
<evidence type="ECO:0000313" key="3">
    <source>
        <dbReference type="Proteomes" id="UP000324222"/>
    </source>
</evidence>
<feature type="compositionally biased region" description="Polar residues" evidence="1">
    <location>
        <begin position="1"/>
        <end position="15"/>
    </location>
</feature>
<gene>
    <name evidence="2" type="ORF">E2C01_071261</name>
</gene>
<dbReference type="EMBL" id="VSRR010044321">
    <property type="protein sequence ID" value="MPC76828.1"/>
    <property type="molecule type" value="Genomic_DNA"/>
</dbReference>
<sequence length="98" mass="10988">MATPNPASDSSSGEGTRNVPRPDCSLFGDPKCLDTSLNLFFINLCNIRAYAEGFWRRTGSSNHSLISFSNPNSPIHPKDLSKRRCLRRFTSARWGDLR</sequence>
<accession>A0A5B7I7I1</accession>
<organism evidence="2 3">
    <name type="scientific">Portunus trituberculatus</name>
    <name type="common">Swimming crab</name>
    <name type="synonym">Neptunus trituberculatus</name>
    <dbReference type="NCBI Taxonomy" id="210409"/>
    <lineage>
        <taxon>Eukaryota</taxon>
        <taxon>Metazoa</taxon>
        <taxon>Ecdysozoa</taxon>
        <taxon>Arthropoda</taxon>
        <taxon>Crustacea</taxon>
        <taxon>Multicrustacea</taxon>
        <taxon>Malacostraca</taxon>
        <taxon>Eumalacostraca</taxon>
        <taxon>Eucarida</taxon>
        <taxon>Decapoda</taxon>
        <taxon>Pleocyemata</taxon>
        <taxon>Brachyura</taxon>
        <taxon>Eubrachyura</taxon>
        <taxon>Portunoidea</taxon>
        <taxon>Portunidae</taxon>
        <taxon>Portuninae</taxon>
        <taxon>Portunus</taxon>
    </lineage>
</organism>
<proteinExistence type="predicted"/>
<dbReference type="AlphaFoldDB" id="A0A5B7I7I1"/>
<evidence type="ECO:0000256" key="1">
    <source>
        <dbReference type="SAM" id="MobiDB-lite"/>
    </source>
</evidence>
<protein>
    <submittedName>
        <fullName evidence="2">Uncharacterized protein</fullName>
    </submittedName>
</protein>
<name>A0A5B7I7I1_PORTR</name>